<feature type="transmembrane region" description="Helical" evidence="5">
    <location>
        <begin position="303"/>
        <end position="327"/>
    </location>
</feature>
<name>A0A372LEZ7_9BACI</name>
<keyword evidence="2 5" id="KW-0812">Transmembrane</keyword>
<dbReference type="AlphaFoldDB" id="A0A372LEZ7"/>
<dbReference type="InterPro" id="IPR051533">
    <property type="entry name" value="WaaL-like"/>
</dbReference>
<evidence type="ECO:0000256" key="2">
    <source>
        <dbReference type="ARBA" id="ARBA00022692"/>
    </source>
</evidence>
<dbReference type="EMBL" id="QVTD01000003">
    <property type="protein sequence ID" value="RFU64881.1"/>
    <property type="molecule type" value="Genomic_DNA"/>
</dbReference>
<evidence type="ECO:0000256" key="5">
    <source>
        <dbReference type="SAM" id="Phobius"/>
    </source>
</evidence>
<evidence type="ECO:0000313" key="7">
    <source>
        <dbReference type="EMBL" id="RFU64881.1"/>
    </source>
</evidence>
<keyword evidence="4 5" id="KW-0472">Membrane</keyword>
<evidence type="ECO:0000256" key="4">
    <source>
        <dbReference type="ARBA" id="ARBA00023136"/>
    </source>
</evidence>
<keyword evidence="8" id="KW-1185">Reference proteome</keyword>
<comment type="caution">
    <text evidence="7">The sequence shown here is derived from an EMBL/GenBank/DDBJ whole genome shotgun (WGS) entry which is preliminary data.</text>
</comment>
<evidence type="ECO:0000256" key="3">
    <source>
        <dbReference type="ARBA" id="ARBA00022989"/>
    </source>
</evidence>
<feature type="transmembrane region" description="Helical" evidence="5">
    <location>
        <begin position="156"/>
        <end position="172"/>
    </location>
</feature>
<sequence length="386" mass="43525">MAESTGKWLLIYLFFTMAVSSFVIIEPAPYDILMILFVAAGCLISCHLFPAETTLPILILLSFLLSNLLSLFFATDISISLRFIGITFYLAATWISLVGIGYRLQLPLLEIIFKGYLLAAFLAAGTGVLAYFQLLPNNDYFLLNDRAKSFFKDPNVYGPFLIIPALFSISMVENLQIKSGIKKSMFFLCFLLMVAGVIVSFSRAAWGNLAISLVIYMLVMKRDMVKKRLKTILLLILLGVPAFVYFINTPLVEELLTTRLSLQDYDNERFNAQEEAFKAGLTNPFGIGPGQSENVFPISTHSIYARLFAENGFLGLISFVILMILSLRQSYKCYWKAQNAYGVYYLVIFASLVGLVFNSFFVDTLHWRHFWVILALAWCPLGEKNA</sequence>
<feature type="transmembrane region" description="Helical" evidence="5">
    <location>
        <begin position="205"/>
        <end position="220"/>
    </location>
</feature>
<protein>
    <recommendedName>
        <fullName evidence="6">O-antigen ligase-related domain-containing protein</fullName>
    </recommendedName>
</protein>
<feature type="transmembrane region" description="Helical" evidence="5">
    <location>
        <begin position="116"/>
        <end position="136"/>
    </location>
</feature>
<feature type="domain" description="O-antigen ligase-related" evidence="6">
    <location>
        <begin position="189"/>
        <end position="320"/>
    </location>
</feature>
<dbReference type="Proteomes" id="UP000262939">
    <property type="component" value="Unassembled WGS sequence"/>
</dbReference>
<gene>
    <name evidence="7" type="ORF">D0466_02875</name>
</gene>
<dbReference type="OrthoDB" id="9796592at2"/>
<evidence type="ECO:0000313" key="8">
    <source>
        <dbReference type="Proteomes" id="UP000262939"/>
    </source>
</evidence>
<feature type="transmembrane region" description="Helical" evidence="5">
    <location>
        <begin position="232"/>
        <end position="252"/>
    </location>
</feature>
<proteinExistence type="predicted"/>
<dbReference type="InterPro" id="IPR007016">
    <property type="entry name" value="O-antigen_ligase-rel_domated"/>
</dbReference>
<dbReference type="PANTHER" id="PTHR37422">
    <property type="entry name" value="TEICHURONIC ACID BIOSYNTHESIS PROTEIN TUAE"/>
    <property type="match status" value="1"/>
</dbReference>
<comment type="subcellular location">
    <subcellularLocation>
        <location evidence="1">Membrane</location>
        <topology evidence="1">Multi-pass membrane protein</topology>
    </subcellularLocation>
</comment>
<dbReference type="GO" id="GO:0016020">
    <property type="term" value="C:membrane"/>
    <property type="evidence" value="ECO:0007669"/>
    <property type="project" value="UniProtKB-SubCell"/>
</dbReference>
<accession>A0A372LEZ7</accession>
<dbReference type="PANTHER" id="PTHR37422:SF13">
    <property type="entry name" value="LIPOPOLYSACCHARIDE BIOSYNTHESIS PROTEIN PA4999-RELATED"/>
    <property type="match status" value="1"/>
</dbReference>
<feature type="transmembrane region" description="Helical" evidence="5">
    <location>
        <begin position="81"/>
        <end position="104"/>
    </location>
</feature>
<feature type="transmembrane region" description="Helical" evidence="5">
    <location>
        <begin position="9"/>
        <end position="26"/>
    </location>
</feature>
<feature type="transmembrane region" description="Helical" evidence="5">
    <location>
        <begin position="339"/>
        <end position="361"/>
    </location>
</feature>
<dbReference type="Pfam" id="PF04932">
    <property type="entry name" value="Wzy_C"/>
    <property type="match status" value="1"/>
</dbReference>
<reference evidence="7 8" key="1">
    <citation type="submission" date="2018-08" db="EMBL/GenBank/DDBJ databases">
        <title>Bacillus chawlae sp. nov., Bacillus glennii sp. nov., and Bacillus saganii sp. nov. Isolated from the Vehicle Assembly Building at Kennedy Space Center where the Viking Spacecraft were Assembled.</title>
        <authorList>
            <person name="Seuylemezian A."/>
            <person name="Vaishampayan P."/>
        </authorList>
    </citation>
    <scope>NUCLEOTIDE SEQUENCE [LARGE SCALE GENOMIC DNA]</scope>
    <source>
        <strain evidence="7 8">V44-8</strain>
    </source>
</reference>
<keyword evidence="3 5" id="KW-1133">Transmembrane helix</keyword>
<dbReference type="RefSeq" id="WP_117321057.1">
    <property type="nucleotide sequence ID" value="NZ_QVTD01000003.1"/>
</dbReference>
<evidence type="ECO:0000256" key="1">
    <source>
        <dbReference type="ARBA" id="ARBA00004141"/>
    </source>
</evidence>
<evidence type="ECO:0000259" key="6">
    <source>
        <dbReference type="Pfam" id="PF04932"/>
    </source>
</evidence>
<feature type="transmembrane region" description="Helical" evidence="5">
    <location>
        <begin position="32"/>
        <end position="50"/>
    </location>
</feature>
<feature type="transmembrane region" description="Helical" evidence="5">
    <location>
        <begin position="57"/>
        <end position="75"/>
    </location>
</feature>
<organism evidence="7 8">
    <name type="scientific">Peribacillus glennii</name>
    <dbReference type="NCBI Taxonomy" id="2303991"/>
    <lineage>
        <taxon>Bacteria</taxon>
        <taxon>Bacillati</taxon>
        <taxon>Bacillota</taxon>
        <taxon>Bacilli</taxon>
        <taxon>Bacillales</taxon>
        <taxon>Bacillaceae</taxon>
        <taxon>Peribacillus</taxon>
    </lineage>
</organism>
<feature type="transmembrane region" description="Helical" evidence="5">
    <location>
        <begin position="184"/>
        <end position="199"/>
    </location>
</feature>